<dbReference type="EMBL" id="CAJNOQ010000519">
    <property type="protein sequence ID" value="CAF0810551.1"/>
    <property type="molecule type" value="Genomic_DNA"/>
</dbReference>
<dbReference type="AlphaFoldDB" id="A0A813TMZ3"/>
<organism evidence="3 6">
    <name type="scientific">Didymodactylos carnosus</name>
    <dbReference type="NCBI Taxonomy" id="1234261"/>
    <lineage>
        <taxon>Eukaryota</taxon>
        <taxon>Metazoa</taxon>
        <taxon>Spiralia</taxon>
        <taxon>Gnathifera</taxon>
        <taxon>Rotifera</taxon>
        <taxon>Eurotatoria</taxon>
        <taxon>Bdelloidea</taxon>
        <taxon>Philodinida</taxon>
        <taxon>Philodinidae</taxon>
        <taxon>Didymodactylos</taxon>
    </lineage>
</organism>
<dbReference type="EMBL" id="CAJNOK010001269">
    <property type="protein sequence ID" value="CAF0802562.1"/>
    <property type="molecule type" value="Genomic_DNA"/>
</dbReference>
<comment type="caution">
    <text evidence="3">The sequence shown here is derived from an EMBL/GenBank/DDBJ whole genome shotgun (WGS) entry which is preliminary data.</text>
</comment>
<proteinExistence type="predicted"/>
<name>A0A813TMZ3_9BILA</name>
<keyword evidence="6" id="KW-1185">Reference proteome</keyword>
<dbReference type="EMBL" id="CAJOBC010000519">
    <property type="protein sequence ID" value="CAF3596176.1"/>
    <property type="molecule type" value="Genomic_DNA"/>
</dbReference>
<evidence type="ECO:0000313" key="3">
    <source>
        <dbReference type="EMBL" id="CAF0810551.1"/>
    </source>
</evidence>
<evidence type="ECO:0000313" key="6">
    <source>
        <dbReference type="Proteomes" id="UP000663829"/>
    </source>
</evidence>
<evidence type="ECO:0000313" key="2">
    <source>
        <dbReference type="EMBL" id="CAF0802562.1"/>
    </source>
</evidence>
<feature type="compositionally biased region" description="Basic and acidic residues" evidence="1">
    <location>
        <begin position="70"/>
        <end position="79"/>
    </location>
</feature>
<evidence type="ECO:0000256" key="1">
    <source>
        <dbReference type="SAM" id="MobiDB-lite"/>
    </source>
</evidence>
<accession>A0A813TMZ3</accession>
<evidence type="ECO:0000313" key="4">
    <source>
        <dbReference type="EMBL" id="CAF3585997.1"/>
    </source>
</evidence>
<dbReference type="EMBL" id="CAJOBA010001269">
    <property type="protein sequence ID" value="CAF3585997.1"/>
    <property type="molecule type" value="Genomic_DNA"/>
</dbReference>
<feature type="region of interest" description="Disordered" evidence="1">
    <location>
        <begin position="1"/>
        <end position="126"/>
    </location>
</feature>
<reference evidence="3" key="1">
    <citation type="submission" date="2021-02" db="EMBL/GenBank/DDBJ databases">
        <authorList>
            <person name="Nowell W R."/>
        </authorList>
    </citation>
    <scope>NUCLEOTIDE SEQUENCE</scope>
</reference>
<gene>
    <name evidence="3" type="ORF">GPM918_LOCUS4005</name>
    <name evidence="2" type="ORF">OVA965_LOCUS4723</name>
    <name evidence="5" type="ORF">SRO942_LOCUS4005</name>
    <name evidence="4" type="ORF">TMI583_LOCUS4721</name>
</gene>
<dbReference type="Proteomes" id="UP000681722">
    <property type="component" value="Unassembled WGS sequence"/>
</dbReference>
<dbReference type="Proteomes" id="UP000682733">
    <property type="component" value="Unassembled WGS sequence"/>
</dbReference>
<sequence>MKDHSKNVLDDNDDSNIHHTNGISTNNSQKRSLEDYGFSKNAKRPRHSSIPNNDNNSQVPLNVDIQNNDFQDKQEELKQKTKKRRKKQTGDKTITHLSTNGTKIDGGGNDDDSNQTCDSHTSRKSSARLQPINYVNEISLLPWDRICTNIDQIISAKHQSGVFSHEILLVQQELEALLAMSTLREKLAATVNNSTTNHSVNNRLQLLVRHHQDAERVYGARQFRDIASKFQRPLNIKQQQQFYRQISTTIASIDRFWLEFQSKYSSITQTDLSTIKNIYLFDQLLENEIIQLKQEYLITKNMEQSEQQKQQLSLTSRNLIMEKLKEFLKTVDSHILQSSIASLPIVDEQQQQQLNLSITPGRKLKKENNNTTDVENLAIFNLNQFLSNCDKQKYDVITRYIDHTQLKRFQQCFHSFIPRGSPAYKTPTSSPTMKLNIATINKQSPTLTDNRKRISDSVRCSPRLHFQDSDPNNNPTNLVNILPTFQQKDKQEDEIKGVDIKHESLGLLSKSINPLKRKGTRHKNAQFFSLSSSLIKAEQQQKIQLVADYLTDRTTAHLPVSPILILSPEKENTRQEHNSSSTLTVKRQLFNEPIDNKDTLNNEHLPLVVVPSKIFKKSKRHKKQPYGKIKTIIKKKSVKNERIDSFECKFSLLENLLSECKTLSLLATKRSNIQENIEKVSYIIQQVDEQIENVLIKIGGDDGKRMGKKKTYSMAKNNLIKLLNERKIYEQMLCDEQDKLQQLKKIK</sequence>
<feature type="compositionally biased region" description="Polar residues" evidence="1">
    <location>
        <begin position="18"/>
        <end position="30"/>
    </location>
</feature>
<dbReference type="Proteomes" id="UP000677228">
    <property type="component" value="Unassembled WGS sequence"/>
</dbReference>
<dbReference type="Proteomes" id="UP000663829">
    <property type="component" value="Unassembled WGS sequence"/>
</dbReference>
<feature type="compositionally biased region" description="Polar residues" evidence="1">
    <location>
        <begin position="49"/>
        <end position="69"/>
    </location>
</feature>
<evidence type="ECO:0000313" key="5">
    <source>
        <dbReference type="EMBL" id="CAF3596176.1"/>
    </source>
</evidence>
<protein>
    <submittedName>
        <fullName evidence="3">Uncharacterized protein</fullName>
    </submittedName>
</protein>
<dbReference type="OrthoDB" id="10034795at2759"/>